<evidence type="ECO:0000313" key="5">
    <source>
        <dbReference type="EMBL" id="LAB70244.1"/>
    </source>
</evidence>
<dbReference type="InterPro" id="IPR016197">
    <property type="entry name" value="Chromo-like_dom_sf"/>
</dbReference>
<dbReference type="InterPro" id="IPR023780">
    <property type="entry name" value="Chromo_domain"/>
</dbReference>
<dbReference type="PROSITE" id="PS50013">
    <property type="entry name" value="CHROMO_2"/>
    <property type="match status" value="1"/>
</dbReference>
<dbReference type="SMART" id="SM00298">
    <property type="entry name" value="CHROMO"/>
    <property type="match status" value="1"/>
</dbReference>
<dbReference type="SUPFAM" id="SSF54160">
    <property type="entry name" value="Chromo domain-like"/>
    <property type="match status" value="1"/>
</dbReference>
<evidence type="ECO:0000259" key="4">
    <source>
        <dbReference type="PROSITE" id="PS50013"/>
    </source>
</evidence>
<feature type="compositionally biased region" description="Low complexity" evidence="3">
    <location>
        <begin position="250"/>
        <end position="259"/>
    </location>
</feature>
<dbReference type="PANTHER" id="PTHR46389:SF3">
    <property type="entry name" value="POLYCOMB GROUP PROTEIN PC"/>
    <property type="match status" value="1"/>
</dbReference>
<feature type="compositionally biased region" description="Basic residues" evidence="3">
    <location>
        <begin position="89"/>
        <end position="101"/>
    </location>
</feature>
<feature type="compositionally biased region" description="Acidic residues" evidence="3">
    <location>
        <begin position="115"/>
        <end position="128"/>
    </location>
</feature>
<dbReference type="GO" id="GO:0003682">
    <property type="term" value="F:chromatin binding"/>
    <property type="evidence" value="ECO:0007669"/>
    <property type="project" value="TreeGrafter"/>
</dbReference>
<dbReference type="AlphaFoldDB" id="A0A2P2I896"/>
<feature type="region of interest" description="Disordered" evidence="3">
    <location>
        <begin position="60"/>
        <end position="355"/>
    </location>
</feature>
<dbReference type="GO" id="GO:0000122">
    <property type="term" value="P:negative regulation of transcription by RNA polymerase II"/>
    <property type="evidence" value="ECO:0007669"/>
    <property type="project" value="TreeGrafter"/>
</dbReference>
<evidence type="ECO:0000256" key="1">
    <source>
        <dbReference type="ARBA" id="ARBA00004123"/>
    </source>
</evidence>
<dbReference type="InterPro" id="IPR052458">
    <property type="entry name" value="PcG_PRC1-like_component"/>
</dbReference>
<dbReference type="GO" id="GO:0000785">
    <property type="term" value="C:chromatin"/>
    <property type="evidence" value="ECO:0007669"/>
    <property type="project" value="TreeGrafter"/>
</dbReference>
<reference evidence="5" key="2">
    <citation type="journal article" date="2018" name="Biosci. Biotechnol. Biochem.">
        <title>Polysaccharide hydrolase of the hadal zone amphipods Hirondellea gigas.</title>
        <authorList>
            <person name="Kobayashi H."/>
            <person name="Nagahama T."/>
            <person name="Arai W."/>
            <person name="Sasagawa Y."/>
            <person name="Umeda M."/>
            <person name="Hayashi T."/>
            <person name="Nikaido I."/>
            <person name="Watanabe H."/>
            <person name="Oguri K."/>
            <person name="Kitazato H."/>
            <person name="Fujioka K."/>
            <person name="Kido Y."/>
            <person name="Takami H."/>
        </authorList>
    </citation>
    <scope>NUCLEOTIDE SEQUENCE</scope>
    <source>
        <tissue evidence="5">Whole body</tissue>
    </source>
</reference>
<dbReference type="PROSITE" id="PS00598">
    <property type="entry name" value="CHROMO_1"/>
    <property type="match status" value="1"/>
</dbReference>
<feature type="compositionally biased region" description="Polar residues" evidence="3">
    <location>
        <begin position="277"/>
        <end position="290"/>
    </location>
</feature>
<dbReference type="InterPro" id="IPR023779">
    <property type="entry name" value="Chromodomain_CS"/>
</dbReference>
<dbReference type="EMBL" id="IACT01004988">
    <property type="protein sequence ID" value="LAC24161.1"/>
    <property type="molecule type" value="mRNA"/>
</dbReference>
<feature type="compositionally biased region" description="Low complexity" evidence="3">
    <location>
        <begin position="266"/>
        <end position="276"/>
    </location>
</feature>
<sequence>MELSSFGERVYAAECILKKRQRRGRVEYLVKWKGWSNKHNTWEPSENILDARLLEAFEESQRDGCGSSSIGNIVSGSSSSSSGAAGSKRGPKPKHRPHHRELKASERELEPLAADTEEDEDEYDDATTDPDYGATAHPSKRKAEPLRDGKLVITIHKQIKQEQQDVESEAEDVGLGGAASPSTYKLPHISSPHKTPLTSPQKSPLRSPKYEGLKSPKSSRQEFFSGDDGVASPLRETPSVGCLHSPTHQSTSKLSSPHSPSKHSPSKSPAHSPTKSLSHSPINRSPSQSPLKLPYSSPGRPSPQGQQHSPSPQHTFSPPLSSPKLPKTCGTPPQDASPRLPHSPAVEGEGVVKEWKEACPKEHHEEGVYEDDLEEEVEEEVLVAPDPSYWYKRNPLADEIFITDVTANLITVTIRECKTKDGFFKTGSTAAVQQEADDAMQQDSSALADSATTVQQQQIASSESIK</sequence>
<accession>A0A2P2I896</accession>
<keyword evidence="2" id="KW-0539">Nucleus</keyword>
<organism evidence="5">
    <name type="scientific">Hirondellea gigas</name>
    <dbReference type="NCBI Taxonomy" id="1518452"/>
    <lineage>
        <taxon>Eukaryota</taxon>
        <taxon>Metazoa</taxon>
        <taxon>Ecdysozoa</taxon>
        <taxon>Arthropoda</taxon>
        <taxon>Crustacea</taxon>
        <taxon>Multicrustacea</taxon>
        <taxon>Malacostraca</taxon>
        <taxon>Eumalacostraca</taxon>
        <taxon>Peracarida</taxon>
        <taxon>Amphipoda</taxon>
        <taxon>Amphilochidea</taxon>
        <taxon>Lysianassida</taxon>
        <taxon>Lysianassidira</taxon>
        <taxon>Lysianassoidea</taxon>
        <taxon>Lysianassidae</taxon>
        <taxon>Hirondellea</taxon>
    </lineage>
</organism>
<dbReference type="PANTHER" id="PTHR46389">
    <property type="entry name" value="POLYCOMB GROUP PROTEIN PC"/>
    <property type="match status" value="1"/>
</dbReference>
<evidence type="ECO:0000256" key="3">
    <source>
        <dbReference type="SAM" id="MobiDB-lite"/>
    </source>
</evidence>
<evidence type="ECO:0000313" key="6">
    <source>
        <dbReference type="EMBL" id="LAC24161.1"/>
    </source>
</evidence>
<protein>
    <submittedName>
        <fullName evidence="5">Chromobox protein homolog 2-like</fullName>
    </submittedName>
</protein>
<evidence type="ECO:0000256" key="2">
    <source>
        <dbReference type="ARBA" id="ARBA00023242"/>
    </source>
</evidence>
<proteinExistence type="evidence at transcript level"/>
<dbReference type="Pfam" id="PF17218">
    <property type="entry name" value="CBX7_C"/>
    <property type="match status" value="1"/>
</dbReference>
<reference evidence="6" key="1">
    <citation type="submission" date="2017-11" db="EMBL/GenBank/DDBJ databases">
        <title>The sensing device of the deep-sea amphipod.</title>
        <authorList>
            <person name="Kobayashi H."/>
            <person name="Nagahama T."/>
            <person name="Arai W."/>
            <person name="Sasagawa Y."/>
            <person name="Umeda M."/>
            <person name="Hayashi T."/>
            <person name="Nikaido I."/>
            <person name="Watanabe H."/>
            <person name="Oguri K."/>
            <person name="Kitazato H."/>
            <person name="Fujioka K."/>
            <person name="Kido Y."/>
            <person name="Takami H."/>
        </authorList>
    </citation>
    <scope>NUCLEOTIDE SEQUENCE</scope>
    <source>
        <tissue evidence="6">Whole body</tissue>
    </source>
</reference>
<feature type="compositionally biased region" description="Low complexity" evidence="3">
    <location>
        <begin position="66"/>
        <end position="87"/>
    </location>
</feature>
<dbReference type="InterPro" id="IPR000953">
    <property type="entry name" value="Chromo/chromo_shadow_dom"/>
</dbReference>
<feature type="compositionally biased region" description="Polar residues" evidence="3">
    <location>
        <begin position="192"/>
        <end position="204"/>
    </location>
</feature>
<dbReference type="CDD" id="cd18644">
    <property type="entry name" value="CD_polycomb"/>
    <property type="match status" value="1"/>
</dbReference>
<name>A0A2P2I896_9CRUS</name>
<dbReference type="GO" id="GO:0035102">
    <property type="term" value="C:PRC1 complex"/>
    <property type="evidence" value="ECO:0007669"/>
    <property type="project" value="TreeGrafter"/>
</dbReference>
<feature type="compositionally biased region" description="Basic and acidic residues" evidence="3">
    <location>
        <begin position="141"/>
        <end position="150"/>
    </location>
</feature>
<dbReference type="EMBL" id="IACF01004655">
    <property type="protein sequence ID" value="LAB70244.1"/>
    <property type="molecule type" value="mRNA"/>
</dbReference>
<comment type="subcellular location">
    <subcellularLocation>
        <location evidence="1">Nucleus</location>
    </subcellularLocation>
</comment>
<dbReference type="InterPro" id="IPR033773">
    <property type="entry name" value="CBX7_C"/>
</dbReference>
<dbReference type="Gene3D" id="2.40.50.40">
    <property type="match status" value="1"/>
</dbReference>
<feature type="domain" description="Chromo" evidence="4">
    <location>
        <begin position="11"/>
        <end position="61"/>
    </location>
</feature>
<feature type="compositionally biased region" description="Low complexity" evidence="3">
    <location>
        <begin position="296"/>
        <end position="327"/>
    </location>
</feature>
<dbReference type="Pfam" id="PF00385">
    <property type="entry name" value="Chromo"/>
    <property type="match status" value="1"/>
</dbReference>